<feature type="transmembrane region" description="Helical" evidence="5">
    <location>
        <begin position="187"/>
        <end position="210"/>
    </location>
</feature>
<proteinExistence type="predicted"/>
<dbReference type="PANTHER" id="PTHR31851">
    <property type="entry name" value="FE(2+)/MN(2+) TRANSPORTER PCL1"/>
    <property type="match status" value="1"/>
</dbReference>
<name>A0ABP9K945_9SPHN</name>
<feature type="transmembrane region" description="Helical" evidence="5">
    <location>
        <begin position="12"/>
        <end position="38"/>
    </location>
</feature>
<dbReference type="EMBL" id="BAABHV010000009">
    <property type="protein sequence ID" value="GAA5052250.1"/>
    <property type="molecule type" value="Genomic_DNA"/>
</dbReference>
<evidence type="ECO:0000256" key="2">
    <source>
        <dbReference type="ARBA" id="ARBA00022692"/>
    </source>
</evidence>
<accession>A0ABP9K945</accession>
<dbReference type="InterPro" id="IPR008217">
    <property type="entry name" value="Ccc1_fam"/>
</dbReference>
<keyword evidence="4 5" id="KW-0472">Membrane</keyword>
<keyword evidence="3 5" id="KW-1133">Transmembrane helix</keyword>
<dbReference type="Pfam" id="PF01988">
    <property type="entry name" value="VIT1"/>
    <property type="match status" value="1"/>
</dbReference>
<keyword evidence="2 5" id="KW-0812">Transmembrane</keyword>
<evidence type="ECO:0000313" key="6">
    <source>
        <dbReference type="EMBL" id="GAA5052250.1"/>
    </source>
</evidence>
<gene>
    <name evidence="6" type="ORF">GCM10023208_12920</name>
</gene>
<reference evidence="7" key="1">
    <citation type="journal article" date="2019" name="Int. J. Syst. Evol. Microbiol.">
        <title>The Global Catalogue of Microorganisms (GCM) 10K type strain sequencing project: providing services to taxonomists for standard genome sequencing and annotation.</title>
        <authorList>
            <consortium name="The Broad Institute Genomics Platform"/>
            <consortium name="The Broad Institute Genome Sequencing Center for Infectious Disease"/>
            <person name="Wu L."/>
            <person name="Ma J."/>
        </authorList>
    </citation>
    <scope>NUCLEOTIDE SEQUENCE [LARGE SCALE GENOMIC DNA]</scope>
    <source>
        <strain evidence="7">JCM 18014</strain>
    </source>
</reference>
<evidence type="ECO:0000256" key="3">
    <source>
        <dbReference type="ARBA" id="ARBA00022989"/>
    </source>
</evidence>
<evidence type="ECO:0000256" key="4">
    <source>
        <dbReference type="ARBA" id="ARBA00023136"/>
    </source>
</evidence>
<evidence type="ECO:0000256" key="5">
    <source>
        <dbReference type="SAM" id="Phobius"/>
    </source>
</evidence>
<evidence type="ECO:0000256" key="1">
    <source>
        <dbReference type="ARBA" id="ARBA00004127"/>
    </source>
</evidence>
<comment type="subcellular location">
    <subcellularLocation>
        <location evidence="1">Endomembrane system</location>
        <topology evidence="1">Multi-pass membrane protein</topology>
    </subcellularLocation>
</comment>
<feature type="transmembrane region" description="Helical" evidence="5">
    <location>
        <begin position="129"/>
        <end position="150"/>
    </location>
</feature>
<dbReference type="Proteomes" id="UP001500518">
    <property type="component" value="Unassembled WGS sequence"/>
</dbReference>
<evidence type="ECO:0000313" key="7">
    <source>
        <dbReference type="Proteomes" id="UP001500518"/>
    </source>
</evidence>
<keyword evidence="7" id="KW-1185">Reference proteome</keyword>
<protein>
    <submittedName>
        <fullName evidence="6">VIT1/CCC1 transporter family protein</fullName>
    </submittedName>
</protein>
<comment type="caution">
    <text evidence="6">The sequence shown here is derived from an EMBL/GenBank/DDBJ whole genome shotgun (WGS) entry which is preliminary data.</text>
</comment>
<organism evidence="6 7">
    <name type="scientific">Erythrobacter westpacificensis</name>
    <dbReference type="NCBI Taxonomy" id="1055231"/>
    <lineage>
        <taxon>Bacteria</taxon>
        <taxon>Pseudomonadati</taxon>
        <taxon>Pseudomonadota</taxon>
        <taxon>Alphaproteobacteria</taxon>
        <taxon>Sphingomonadales</taxon>
        <taxon>Erythrobacteraceae</taxon>
        <taxon>Erythrobacter/Porphyrobacter group</taxon>
        <taxon>Erythrobacter</taxon>
    </lineage>
</organism>
<feature type="transmembrane region" description="Helical" evidence="5">
    <location>
        <begin position="156"/>
        <end position="175"/>
    </location>
</feature>
<sequence length="216" mass="23031">MLGGVDGVVTTFAVVAGSAGGKLVASTVIILGIANLVADGFSMAVSNYLGTRARQQEVEQQREDEDWQIKHFPEGERKEIREIFAKKGFEGDTLDKIVDVITSDREVWLDTMMAEELHLSETSARPMRAAFVTFIAFSICGLLPLLPFFFGTGDFDQTFCASTVLSAATFFALGIGKGRVLGKSPLISGLQTLGIGGAAAILAYAAGYLLHVVFAA</sequence>